<name>A0A7G9GTB1_9FIRM</name>
<dbReference type="AlphaFoldDB" id="A0A7G9GTB1"/>
<evidence type="ECO:0000313" key="1">
    <source>
        <dbReference type="EMBL" id="QNM14043.1"/>
    </source>
</evidence>
<organism evidence="1 2">
    <name type="scientific">[Eubacterium] hominis</name>
    <dbReference type="NCBI Taxonomy" id="2764325"/>
    <lineage>
        <taxon>Bacteria</taxon>
        <taxon>Bacillati</taxon>
        <taxon>Bacillota</taxon>
        <taxon>Erysipelotrichia</taxon>
        <taxon>Erysipelotrichales</taxon>
        <taxon>Erysipelotrichaceae</taxon>
        <taxon>Amedibacillus</taxon>
    </lineage>
</organism>
<dbReference type="EMBL" id="CP060636">
    <property type="protein sequence ID" value="QNM14043.1"/>
    <property type="molecule type" value="Genomic_DNA"/>
</dbReference>
<protein>
    <submittedName>
        <fullName evidence="1">Uncharacterized protein</fullName>
    </submittedName>
</protein>
<reference evidence="1 2" key="1">
    <citation type="submission" date="2020-08" db="EMBL/GenBank/DDBJ databases">
        <authorList>
            <person name="Liu C."/>
            <person name="Sun Q."/>
        </authorList>
    </citation>
    <scope>NUCLEOTIDE SEQUENCE [LARGE SCALE GENOMIC DNA]</scope>
    <source>
        <strain evidence="1 2">NSJ-61</strain>
    </source>
</reference>
<proteinExistence type="predicted"/>
<dbReference type="KEGG" id="ehn:H9Q80_08940"/>
<sequence>MKLFKRKKPNNIFELPIDKAALYDACILSTLFHLVGELKDPIFSYEQSWNDNHYHRINDEGRGTITFLDDGFIAAFRFEGSRRLREEFDIEKKLKEMPEKYREIAESETLQYLLEDVDGVVQPSITTFIWNINGKTYSFDDLTTFQTESAELIMPHISNEKDIMNYWIEYHEDLDKNELDFVNTLWNFYKKNKSFKGLKLSISDLPNSYQDDGLREFVETLNELGIQHDIKLPEKVKKPLKKRIEQTNIKYDYLYLNRYCAYMTILYASKRDLFPHNIKLEWKENCFYISNVTTTIILCFQGLTYIGACLTHHSYTNRKEIPDYIMDSIHSDKCFTSIIAKQNYPSILYFWCNFNVDSEVPFNEWEQSDIELVKWFLGFKDEVKPKLQKKEQECFESIVEKYIKLDILMSIIQHTVVESIEKRYLKLNKSDISDVDFDEQVLSQINIMLVK</sequence>
<evidence type="ECO:0000313" key="2">
    <source>
        <dbReference type="Proteomes" id="UP000515856"/>
    </source>
</evidence>
<dbReference type="Proteomes" id="UP000515856">
    <property type="component" value="Chromosome"/>
</dbReference>
<dbReference type="RefSeq" id="WP_117518332.1">
    <property type="nucleotide sequence ID" value="NZ_CP060636.1"/>
</dbReference>
<gene>
    <name evidence="1" type="ORF">H9Q80_08940</name>
</gene>
<accession>A0A7G9GTB1</accession>
<keyword evidence="2" id="KW-1185">Reference proteome</keyword>